<evidence type="ECO:0000256" key="14">
    <source>
        <dbReference type="ARBA" id="ARBA00022776"/>
    </source>
</evidence>
<dbReference type="PANTHER" id="PTHR44984">
    <property type="entry name" value="SERINE/THREONINE-PROTEIN KINASE NEK3"/>
    <property type="match status" value="1"/>
</dbReference>
<evidence type="ECO:0000256" key="13">
    <source>
        <dbReference type="ARBA" id="ARBA00022741"/>
    </source>
</evidence>
<dbReference type="GO" id="GO:0030424">
    <property type="term" value="C:axon"/>
    <property type="evidence" value="ECO:0007669"/>
    <property type="project" value="UniProtKB-SubCell"/>
</dbReference>
<evidence type="ECO:0000256" key="9">
    <source>
        <dbReference type="ARBA" id="ARBA00022553"/>
    </source>
</evidence>
<dbReference type="SUPFAM" id="SSF56112">
    <property type="entry name" value="Protein kinase-like (PK-like)"/>
    <property type="match status" value="1"/>
</dbReference>
<evidence type="ECO:0000256" key="2">
    <source>
        <dbReference type="ARBA" id="ARBA00004245"/>
    </source>
</evidence>
<keyword evidence="17" id="KW-0460">Magnesium</keyword>
<protein>
    <recommendedName>
        <fullName evidence="25">Serine/threonine-protein kinase Nek3</fullName>
        <ecNumber evidence="6">2.7.11.1</ecNumber>
    </recommendedName>
    <alternativeName>
        <fullName evidence="26">Never in mitosis A-related kinase 3</fullName>
    </alternativeName>
</protein>
<keyword evidence="15" id="KW-0418">Kinase</keyword>
<comment type="caution">
    <text evidence="30">The sequence shown here is derived from an EMBL/GenBank/DDBJ whole genome shotgun (WGS) entry which is preliminary data.</text>
</comment>
<keyword evidence="13 27" id="KW-0547">Nucleotide-binding</keyword>
<dbReference type="GO" id="GO:0005524">
    <property type="term" value="F:ATP binding"/>
    <property type="evidence" value="ECO:0007669"/>
    <property type="project" value="UniProtKB-UniRule"/>
</dbReference>
<accession>A0A835ZXR4</accession>
<evidence type="ECO:0000256" key="21">
    <source>
        <dbReference type="ARBA" id="ARBA00023306"/>
    </source>
</evidence>
<evidence type="ECO:0000256" key="22">
    <source>
        <dbReference type="ARBA" id="ARBA00047899"/>
    </source>
</evidence>
<dbReference type="InterPro" id="IPR011009">
    <property type="entry name" value="Kinase-like_dom_sf"/>
</dbReference>
<organism evidence="30 31">
    <name type="scientific">Ovis aries</name>
    <name type="common">Sheep</name>
    <dbReference type="NCBI Taxonomy" id="9940"/>
    <lineage>
        <taxon>Eukaryota</taxon>
        <taxon>Metazoa</taxon>
        <taxon>Chordata</taxon>
        <taxon>Craniata</taxon>
        <taxon>Vertebrata</taxon>
        <taxon>Euteleostomi</taxon>
        <taxon>Mammalia</taxon>
        <taxon>Eutheria</taxon>
        <taxon>Laurasiatheria</taxon>
        <taxon>Artiodactyla</taxon>
        <taxon>Ruminantia</taxon>
        <taxon>Pecora</taxon>
        <taxon>Bovidae</taxon>
        <taxon>Caprinae</taxon>
        <taxon>Ovis</taxon>
    </lineage>
</organism>
<comment type="similarity">
    <text evidence="5">Belongs to the protein kinase superfamily. NEK Ser/Thr protein kinase family. NIMA subfamily.</text>
</comment>
<proteinExistence type="inferred from homology"/>
<name>A0A835ZXR4_SHEEP</name>
<dbReference type="Gene3D" id="1.10.510.10">
    <property type="entry name" value="Transferase(Phosphotransferase) domain 1"/>
    <property type="match status" value="1"/>
</dbReference>
<comment type="catalytic activity">
    <reaction evidence="23">
        <text>L-seryl-[protein] + ATP = O-phospho-L-seryl-[protein] + ADP + H(+)</text>
        <dbReference type="Rhea" id="RHEA:17989"/>
        <dbReference type="Rhea" id="RHEA-COMP:9863"/>
        <dbReference type="Rhea" id="RHEA-COMP:11604"/>
        <dbReference type="ChEBI" id="CHEBI:15378"/>
        <dbReference type="ChEBI" id="CHEBI:29999"/>
        <dbReference type="ChEBI" id="CHEBI:30616"/>
        <dbReference type="ChEBI" id="CHEBI:83421"/>
        <dbReference type="ChEBI" id="CHEBI:456216"/>
        <dbReference type="EC" id="2.7.11.1"/>
    </reaction>
</comment>
<dbReference type="Gene3D" id="3.30.200.20">
    <property type="entry name" value="Phosphorylase Kinase, domain 1"/>
    <property type="match status" value="1"/>
</dbReference>
<evidence type="ECO:0000256" key="24">
    <source>
        <dbReference type="ARBA" id="ARBA00062377"/>
    </source>
</evidence>
<feature type="region of interest" description="Disordered" evidence="28">
    <location>
        <begin position="314"/>
        <end position="397"/>
    </location>
</feature>
<evidence type="ECO:0000256" key="16">
    <source>
        <dbReference type="ARBA" id="ARBA00022840"/>
    </source>
</evidence>
<comment type="similarity">
    <text evidence="4">Belongs to the CKAP2 family.</text>
</comment>
<keyword evidence="16 27" id="KW-0067">ATP-binding</keyword>
<evidence type="ECO:0000256" key="20">
    <source>
        <dbReference type="ARBA" id="ARBA00023273"/>
    </source>
</evidence>
<evidence type="ECO:0000256" key="18">
    <source>
        <dbReference type="ARBA" id="ARBA00022990"/>
    </source>
</evidence>
<feature type="compositionally biased region" description="Polar residues" evidence="28">
    <location>
        <begin position="1"/>
        <end position="19"/>
    </location>
</feature>
<comment type="catalytic activity">
    <reaction evidence="22">
        <text>L-threonyl-[protein] + ATP = O-phospho-L-threonyl-[protein] + ADP + H(+)</text>
        <dbReference type="Rhea" id="RHEA:46608"/>
        <dbReference type="Rhea" id="RHEA-COMP:11060"/>
        <dbReference type="Rhea" id="RHEA-COMP:11605"/>
        <dbReference type="ChEBI" id="CHEBI:15378"/>
        <dbReference type="ChEBI" id="CHEBI:30013"/>
        <dbReference type="ChEBI" id="CHEBI:30616"/>
        <dbReference type="ChEBI" id="CHEBI:61977"/>
        <dbReference type="ChEBI" id="CHEBI:456216"/>
        <dbReference type="EC" id="2.7.11.1"/>
    </reaction>
</comment>
<evidence type="ECO:0000256" key="12">
    <source>
        <dbReference type="ARBA" id="ARBA00022723"/>
    </source>
</evidence>
<dbReference type="GO" id="GO:0051301">
    <property type="term" value="P:cell division"/>
    <property type="evidence" value="ECO:0007669"/>
    <property type="project" value="UniProtKB-KW"/>
</dbReference>
<feature type="binding site" evidence="27">
    <location>
        <position position="615"/>
    </location>
    <ligand>
        <name>ATP</name>
        <dbReference type="ChEBI" id="CHEBI:30616"/>
    </ligand>
</feature>
<evidence type="ECO:0000256" key="10">
    <source>
        <dbReference type="ARBA" id="ARBA00022618"/>
    </source>
</evidence>
<feature type="compositionally biased region" description="Polar residues" evidence="28">
    <location>
        <begin position="234"/>
        <end position="246"/>
    </location>
</feature>
<dbReference type="FunFam" id="1.10.510.10:FF:000547">
    <property type="entry name" value="serine/threonine-protein kinase Nek3 isoform X2"/>
    <property type="match status" value="1"/>
</dbReference>
<dbReference type="AlphaFoldDB" id="A0A835ZXR4"/>
<feature type="compositionally biased region" description="Low complexity" evidence="28">
    <location>
        <begin position="314"/>
        <end position="326"/>
    </location>
</feature>
<keyword evidence="14" id="KW-0498">Mitosis</keyword>
<feature type="region of interest" description="Disordered" evidence="28">
    <location>
        <begin position="258"/>
        <end position="281"/>
    </location>
</feature>
<evidence type="ECO:0000256" key="17">
    <source>
        <dbReference type="ARBA" id="ARBA00022842"/>
    </source>
</evidence>
<evidence type="ECO:0000256" key="26">
    <source>
        <dbReference type="ARBA" id="ARBA00082681"/>
    </source>
</evidence>
<evidence type="ECO:0000256" key="5">
    <source>
        <dbReference type="ARBA" id="ARBA00010886"/>
    </source>
</evidence>
<dbReference type="SMART" id="SM00220">
    <property type="entry name" value="S_TKc"/>
    <property type="match status" value="1"/>
</dbReference>
<keyword evidence="18" id="KW-0007">Acetylation</keyword>
<feature type="region of interest" description="Disordered" evidence="28">
    <location>
        <begin position="194"/>
        <end position="246"/>
    </location>
</feature>
<sequence length="1077" mass="120894">MSTPAIPQGLQLNPSQRAQSAFREQRRQKLKEHLLKRKTSFACKQENQLLSDGDQRVRTSEGQIQEGKKVLKIKTKMADKENVGRPIGIKNNLTVEKNCIPLKPSNELTNSTIATDPPNSEDNNQTLPSLPVKDDPQGQHRTLSQTFHLKNNSKKNTVITEKPKHDANVPKKPVLGAYRGQIVQSKINSFRKPLQVKDESSATTKKLPATVSKATKPQPGDVSSVTVKSDRASHMTSATKFASTTSQIRHLVRPPIRSQHNKAQDAMKPGSSRMSANVTVRKGPREKELNTVLSGIKTSSSQDMKGDKTLSKSMAAGMAARPASSANTKLIEKSKSAEQRRHTTVKAAVDSRWTQPRETAEERKARLSEWKAGKGRILKRPPSSAVTRPEPETQNEQPVGSFWTTMAEEDEQRLFTEKVNKTFSECLNLINEGCPKEEVLVTLNDLIRNIPDAKKLVKYWICLAHIESLTSPIENIIAIYEKAILAGAQPIEEMRHTIVDILTKKSQEKLKFGENIEETCAAKEEIQEAHTDTGVDLEPEKLEMENKHPRNVVFQDCEKEEDDKVGRADGDCGSRPSCVLPSMDGYRVLRVIGEGSFGRALLVQQESSNRMFAVKEIRLPKSLSDTRISRKEAVLLAKMKHPNIVAFKESFEAEGHLYIVMEYCDGGDLMQKIKHQKGKLFPEDMILHWFTQMCLGVNHIHKKRVLHRDIKSKNVFLTQDGKVKLGDFGSARLLASPMAFACTYVGTPYYVPPEIWENMPYNNKSDIWSLGCILYELCTLKHPFQANSWKSLILKICQGSMNPLPSHYSYELQHLIKQIFKKNPSHRPSATTLLSRGSLARLIQKCLPPEIITEYGEQVLEETKKSMHSTPRKKDPSRTRITLGNEASTVQREEPGGKCSHTDLESINKNLVESALRRVNREEKASSPGPLRRQWEKNVPSTALRALENSPILTSSLTAEDDRGGSVIKYSENNTRKQWLKETPETLLNILKNADLSLAFQTYTIYRPGTEGFLKGPLSEETEASDDVDGGWDSVILDPERLEPGLDEEDTDFEEDDSADWVSELKQRTGWQGVSDG</sequence>
<feature type="region of interest" description="Disordered" evidence="28">
    <location>
        <begin position="104"/>
        <end position="173"/>
    </location>
</feature>
<evidence type="ECO:0000313" key="30">
    <source>
        <dbReference type="EMBL" id="KAG5204096.1"/>
    </source>
</evidence>
<dbReference type="Proteomes" id="UP000664991">
    <property type="component" value="Unassembled WGS sequence"/>
</dbReference>
<evidence type="ECO:0000256" key="11">
    <source>
        <dbReference type="ARBA" id="ARBA00022679"/>
    </source>
</evidence>
<reference evidence="30 31" key="1">
    <citation type="submission" date="2020-12" db="EMBL/GenBank/DDBJ databases">
        <title>De novo assembly of Tibetan sheep genome.</title>
        <authorList>
            <person name="Li X."/>
        </authorList>
    </citation>
    <scope>NUCLEOTIDE SEQUENCE [LARGE SCALE GENOMIC DNA]</scope>
    <source>
        <tissue evidence="30">Heart</tissue>
    </source>
</reference>
<evidence type="ECO:0000256" key="7">
    <source>
        <dbReference type="ARBA" id="ARBA00022490"/>
    </source>
</evidence>
<feature type="region of interest" description="Disordered" evidence="28">
    <location>
        <begin position="1"/>
        <end position="26"/>
    </location>
</feature>
<evidence type="ECO:0000313" key="31">
    <source>
        <dbReference type="Proteomes" id="UP000664991"/>
    </source>
</evidence>
<feature type="compositionally biased region" description="Polar residues" evidence="28">
    <location>
        <begin position="106"/>
        <end position="128"/>
    </location>
</feature>
<evidence type="ECO:0000256" key="28">
    <source>
        <dbReference type="SAM" id="MobiDB-lite"/>
    </source>
</evidence>
<keyword evidence="11" id="KW-0808">Transferase</keyword>
<dbReference type="InterPro" id="IPR017441">
    <property type="entry name" value="Protein_kinase_ATP_BS"/>
</dbReference>
<dbReference type="EMBL" id="JAEMGP010000010">
    <property type="protein sequence ID" value="KAG5204096.1"/>
    <property type="molecule type" value="Genomic_DNA"/>
</dbReference>
<keyword evidence="19" id="KW-0206">Cytoskeleton</keyword>
<comment type="subcellular location">
    <subcellularLocation>
        <location evidence="3">Cell projection</location>
        <location evidence="3">Axon</location>
    </subcellularLocation>
    <subcellularLocation>
        <location evidence="2">Cytoplasm</location>
        <location evidence="2">Cytoskeleton</location>
    </subcellularLocation>
</comment>
<keyword evidence="9" id="KW-0597">Phosphoprotein</keyword>
<feature type="compositionally biased region" description="Acidic residues" evidence="28">
    <location>
        <begin position="1020"/>
        <end position="1030"/>
    </location>
</feature>
<dbReference type="PANTHER" id="PTHR44984:SF1">
    <property type="entry name" value="SERINE_THREONINE-PROTEIN KINASE NEK3"/>
    <property type="match status" value="1"/>
</dbReference>
<dbReference type="GO" id="GO:0046872">
    <property type="term" value="F:metal ion binding"/>
    <property type="evidence" value="ECO:0007669"/>
    <property type="project" value="UniProtKB-KW"/>
</dbReference>
<keyword evidence="12" id="KW-0479">Metal-binding</keyword>
<dbReference type="FunFam" id="3.30.200.20:FF:000097">
    <property type="entry name" value="Probable serine/threonine-protein kinase nek1"/>
    <property type="match status" value="1"/>
</dbReference>
<evidence type="ECO:0000256" key="6">
    <source>
        <dbReference type="ARBA" id="ARBA00012513"/>
    </source>
</evidence>
<evidence type="ECO:0000256" key="3">
    <source>
        <dbReference type="ARBA" id="ARBA00004489"/>
    </source>
</evidence>
<feature type="compositionally biased region" description="Acidic residues" evidence="28">
    <location>
        <begin position="1045"/>
        <end position="1059"/>
    </location>
</feature>
<dbReference type="PROSITE" id="PS00107">
    <property type="entry name" value="PROTEIN_KINASE_ATP"/>
    <property type="match status" value="1"/>
</dbReference>
<feature type="region of interest" description="Disordered" evidence="28">
    <location>
        <begin position="862"/>
        <end position="903"/>
    </location>
</feature>
<feature type="compositionally biased region" description="Polar residues" evidence="28">
    <location>
        <begin position="139"/>
        <end position="159"/>
    </location>
</feature>
<evidence type="ECO:0000256" key="23">
    <source>
        <dbReference type="ARBA" id="ARBA00048679"/>
    </source>
</evidence>
<evidence type="ECO:0000259" key="29">
    <source>
        <dbReference type="PROSITE" id="PS50011"/>
    </source>
</evidence>
<keyword evidence="10" id="KW-0132">Cell division</keyword>
<dbReference type="InterPro" id="IPR008271">
    <property type="entry name" value="Ser/Thr_kinase_AS"/>
</dbReference>
<evidence type="ECO:0000256" key="25">
    <source>
        <dbReference type="ARBA" id="ARBA00067729"/>
    </source>
</evidence>
<dbReference type="PROSITE" id="PS00108">
    <property type="entry name" value="PROTEIN_KINASE_ST"/>
    <property type="match status" value="1"/>
</dbReference>
<feature type="compositionally biased region" description="Polar residues" evidence="28">
    <location>
        <begin position="879"/>
        <end position="890"/>
    </location>
</feature>
<feature type="domain" description="Protein kinase" evidence="29">
    <location>
        <begin position="586"/>
        <end position="839"/>
    </location>
</feature>
<gene>
    <name evidence="30" type="ORF">JEQ12_002072</name>
</gene>
<comment type="cofactor">
    <cofactor evidence="1">
        <name>Mg(2+)</name>
        <dbReference type="ChEBI" id="CHEBI:18420"/>
    </cofactor>
</comment>
<keyword evidence="21" id="KW-0131">Cell cycle</keyword>
<dbReference type="GO" id="GO:0004674">
    <property type="term" value="F:protein serine/threonine kinase activity"/>
    <property type="evidence" value="ECO:0007669"/>
    <property type="project" value="UniProtKB-KW"/>
</dbReference>
<evidence type="ECO:0000256" key="27">
    <source>
        <dbReference type="PROSITE-ProRule" id="PRU10141"/>
    </source>
</evidence>
<keyword evidence="20" id="KW-0966">Cell projection</keyword>
<dbReference type="EC" id="2.7.11.1" evidence="6"/>
<keyword evidence="7" id="KW-0963">Cytoplasm</keyword>
<evidence type="ECO:0000256" key="8">
    <source>
        <dbReference type="ARBA" id="ARBA00022527"/>
    </source>
</evidence>
<dbReference type="PROSITE" id="PS50011">
    <property type="entry name" value="PROTEIN_KINASE_DOM"/>
    <property type="match status" value="1"/>
</dbReference>
<evidence type="ECO:0000256" key="4">
    <source>
        <dbReference type="ARBA" id="ARBA00009468"/>
    </source>
</evidence>
<evidence type="ECO:0000256" key="19">
    <source>
        <dbReference type="ARBA" id="ARBA00023212"/>
    </source>
</evidence>
<feature type="compositionally biased region" description="Basic and acidic residues" evidence="28">
    <location>
        <begin position="891"/>
        <end position="903"/>
    </location>
</feature>
<dbReference type="GO" id="GO:0005856">
    <property type="term" value="C:cytoskeleton"/>
    <property type="evidence" value="ECO:0007669"/>
    <property type="project" value="UniProtKB-SubCell"/>
</dbReference>
<dbReference type="InterPro" id="IPR029197">
    <property type="entry name" value="CKAP2_C"/>
</dbReference>
<dbReference type="Pfam" id="PF00069">
    <property type="entry name" value="Pkinase"/>
    <property type="match status" value="1"/>
</dbReference>
<dbReference type="InterPro" id="IPR000719">
    <property type="entry name" value="Prot_kinase_dom"/>
</dbReference>
<evidence type="ECO:0000256" key="15">
    <source>
        <dbReference type="ARBA" id="ARBA00022777"/>
    </source>
</evidence>
<feature type="region of interest" description="Disordered" evidence="28">
    <location>
        <begin position="1015"/>
        <end position="1077"/>
    </location>
</feature>
<dbReference type="Pfam" id="PF15297">
    <property type="entry name" value="CKAP2_C"/>
    <property type="match status" value="1"/>
</dbReference>
<evidence type="ECO:0000256" key="1">
    <source>
        <dbReference type="ARBA" id="ARBA00001946"/>
    </source>
</evidence>
<feature type="compositionally biased region" description="Basic and acidic residues" evidence="28">
    <location>
        <begin position="330"/>
        <end position="341"/>
    </location>
</feature>
<keyword evidence="8" id="KW-0723">Serine/threonine-protein kinase</keyword>
<feature type="compositionally biased region" description="Basic and acidic residues" evidence="28">
    <location>
        <begin position="358"/>
        <end position="372"/>
    </location>
</feature>
<comment type="subunit">
    <text evidence="24">Interacts with PXN, PRLR, VAV1 and VAV2 and this interaction is prolactin-dependent.</text>
</comment>